<dbReference type="Proteomes" id="UP001589818">
    <property type="component" value="Unassembled WGS sequence"/>
</dbReference>
<dbReference type="InterPro" id="IPR038117">
    <property type="entry name" value="BofC_C_sf"/>
</dbReference>
<feature type="chain" id="PRO_5045218965" evidence="1">
    <location>
        <begin position="42"/>
        <end position="229"/>
    </location>
</feature>
<dbReference type="InterPro" id="IPR015050">
    <property type="entry name" value="BofC_C"/>
</dbReference>
<dbReference type="EMBL" id="JBHLVF010000023">
    <property type="protein sequence ID" value="MFC0392717.1"/>
    <property type="molecule type" value="Genomic_DNA"/>
</dbReference>
<proteinExistence type="predicted"/>
<dbReference type="Pfam" id="PF08955">
    <property type="entry name" value="BofC_C"/>
    <property type="match status" value="1"/>
</dbReference>
<dbReference type="RefSeq" id="WP_204818846.1">
    <property type="nucleotide sequence ID" value="NZ_JANHOF010000005.1"/>
</dbReference>
<protein>
    <submittedName>
        <fullName evidence="3">BofC C-terminal domain-containing protein</fullName>
    </submittedName>
</protein>
<evidence type="ECO:0000256" key="1">
    <source>
        <dbReference type="SAM" id="SignalP"/>
    </source>
</evidence>
<sequence length="229" mass="26011">MKEFSLWKQLKKRLRRGRRSVLTLGCLLGMLTLMMPHTALAANALQQSAHPVLLPALAKVNNLDRIEVNEPSRSVIAKLASQEGPFTVKLHRTYLCGEEWSALGSVDANTVIRMLRQHPEWMAMLDKDGTVTMEQKIDDLSEGCKRSAYFSVDKAGNLSLFDGPPKKEKVLRTFFQLDVQYMESSLPKERLEQLNNGIRVSDKDEYNSVLSTFSDYALDQSERVMKPTY</sequence>
<keyword evidence="4" id="KW-1185">Reference proteome</keyword>
<accession>A0ABV6JAA0</accession>
<comment type="caution">
    <text evidence="3">The sequence shown here is derived from an EMBL/GenBank/DDBJ whole genome shotgun (WGS) entry which is preliminary data.</text>
</comment>
<gene>
    <name evidence="3" type="ORF">ACFFJ8_15200</name>
</gene>
<feature type="signal peptide" evidence="1">
    <location>
        <begin position="1"/>
        <end position="41"/>
    </location>
</feature>
<evidence type="ECO:0000313" key="3">
    <source>
        <dbReference type="EMBL" id="MFC0392717.1"/>
    </source>
</evidence>
<keyword evidence="1" id="KW-0732">Signal</keyword>
<reference evidence="3 4" key="1">
    <citation type="submission" date="2024-09" db="EMBL/GenBank/DDBJ databases">
        <authorList>
            <person name="Sun Q."/>
            <person name="Mori K."/>
        </authorList>
    </citation>
    <scope>NUCLEOTIDE SEQUENCE [LARGE SCALE GENOMIC DNA]</scope>
    <source>
        <strain evidence="3 4">CCM 4839</strain>
    </source>
</reference>
<evidence type="ECO:0000313" key="4">
    <source>
        <dbReference type="Proteomes" id="UP001589818"/>
    </source>
</evidence>
<organism evidence="3 4">
    <name type="scientific">Paenibacillus mendelii</name>
    <dbReference type="NCBI Taxonomy" id="206163"/>
    <lineage>
        <taxon>Bacteria</taxon>
        <taxon>Bacillati</taxon>
        <taxon>Bacillota</taxon>
        <taxon>Bacilli</taxon>
        <taxon>Bacillales</taxon>
        <taxon>Paenibacillaceae</taxon>
        <taxon>Paenibacillus</taxon>
    </lineage>
</organism>
<dbReference type="Gene3D" id="3.30.70.1740">
    <property type="entry name" value="Bypass-of-forespore C, C-terminal domain"/>
    <property type="match status" value="1"/>
</dbReference>
<feature type="domain" description="Bypass of forespore C C-terminal" evidence="2">
    <location>
        <begin position="138"/>
        <end position="214"/>
    </location>
</feature>
<name>A0ABV6JAA0_9BACL</name>
<evidence type="ECO:0000259" key="2">
    <source>
        <dbReference type="Pfam" id="PF08955"/>
    </source>
</evidence>